<gene>
    <name evidence="2" type="ordered locus">Halru_2510</name>
</gene>
<organism evidence="2 3">
    <name type="scientific">Halovivax ruber (strain DSM 18193 / JCM 13892 / XH-70)</name>
    <dbReference type="NCBI Taxonomy" id="797302"/>
    <lineage>
        <taxon>Archaea</taxon>
        <taxon>Methanobacteriati</taxon>
        <taxon>Methanobacteriota</taxon>
        <taxon>Stenosarchaea group</taxon>
        <taxon>Halobacteria</taxon>
        <taxon>Halobacteriales</taxon>
        <taxon>Natrialbaceae</taxon>
        <taxon>Halovivax</taxon>
    </lineage>
</organism>
<reference evidence="2" key="1">
    <citation type="submission" date="2011-09" db="EMBL/GenBank/DDBJ databases">
        <title>Complete sequence of Halovivax ruber XH-70.</title>
        <authorList>
            <consortium name="US DOE Joint Genome Institute"/>
            <person name="Lucas S."/>
            <person name="Han J."/>
            <person name="Lapidus A."/>
            <person name="Cheng J.-F."/>
            <person name="Goodwin L."/>
            <person name="Pitluck S."/>
            <person name="Peters L."/>
            <person name="Mikhailova N."/>
            <person name="Davenport K."/>
            <person name="Detter J.C."/>
            <person name="Han C."/>
            <person name="Tapia R."/>
            <person name="Land M."/>
            <person name="Hauser L."/>
            <person name="Kyrpides N."/>
            <person name="Ivanova N."/>
            <person name="Pagani I."/>
            <person name="Sproer C."/>
            <person name="Anderson I."/>
            <person name="Woyke T."/>
        </authorList>
    </citation>
    <scope>NUCLEOTIDE SEQUENCE</scope>
    <source>
        <strain evidence="2">XH-70</strain>
    </source>
</reference>
<accession>L0IGH6</accession>
<keyword evidence="1" id="KW-0812">Transmembrane</keyword>
<dbReference type="Proteomes" id="UP000010846">
    <property type="component" value="Chromosome"/>
</dbReference>
<keyword evidence="1" id="KW-1133">Transmembrane helix</keyword>
<dbReference type="eggNOG" id="ENOG502N5CJ">
    <property type="taxonomic scope" value="Archaea"/>
</dbReference>
<dbReference type="RefSeq" id="WP_015301694.1">
    <property type="nucleotide sequence ID" value="NC_019964.1"/>
</dbReference>
<protein>
    <submittedName>
        <fullName evidence="2">Uncharacterized protein</fullName>
    </submittedName>
</protein>
<dbReference type="HOGENOM" id="CLU_663253_0_0_2"/>
<dbReference type="AlphaFoldDB" id="L0IGH6"/>
<feature type="transmembrane region" description="Helical" evidence="1">
    <location>
        <begin position="377"/>
        <end position="396"/>
    </location>
</feature>
<keyword evidence="1" id="KW-0472">Membrane</keyword>
<keyword evidence="3" id="KW-1185">Reference proteome</keyword>
<dbReference type="EMBL" id="CP003050">
    <property type="protein sequence ID" value="AGB17092.1"/>
    <property type="molecule type" value="Genomic_DNA"/>
</dbReference>
<sequence length="414" mass="46716">MAEKWFRVPVVEIDGPEDFRGDAPKYHEEVNGYNSTRISEDEYLVKFQGDPDVLQSILEKPDTESVDYITAQIIQYENESNQENDFSPIPDPQGDTPSDRLEDFIEKLNEGLTLGGDGVKIAQPVIFTGSNILFDQPIHFSTIGDLRTYPRYLFDLILRSKTSTVSTDFLSYWNFTKDFLSFSLGESDVFDRLTNPDTAGQPDNFAFAGIVHDFRSLIDYVLVEQRIQGVDRPTQQFVKNITGLGATSPESAFRIAGPTSLAILDGLVKRRCPNLDQEGNVNSGQIEATWRPGSPDRSGLTYHDRLQHWKEHVATDTTNDSLSIINDLNRYSLSELQLLAGVMGNTSILDRERDSTQNFLAVMSEQRNFNIHGNGSGAIIGVLGLTLCCLVIWDMIDEQDYYVLREDWLKNMEN</sequence>
<dbReference type="KEGG" id="hru:Halru_2510"/>
<evidence type="ECO:0000256" key="1">
    <source>
        <dbReference type="SAM" id="Phobius"/>
    </source>
</evidence>
<evidence type="ECO:0000313" key="2">
    <source>
        <dbReference type="EMBL" id="AGB17092.1"/>
    </source>
</evidence>
<dbReference type="GeneID" id="14377018"/>
<name>L0IGH6_HALRX</name>
<proteinExistence type="predicted"/>
<evidence type="ECO:0000313" key="3">
    <source>
        <dbReference type="Proteomes" id="UP000010846"/>
    </source>
</evidence>